<dbReference type="FunFam" id="2.60.40.4380:FF:000002">
    <property type="entry name" value="Translational regulator CsrA"/>
    <property type="match status" value="1"/>
</dbReference>
<keyword evidence="1 5" id="KW-0963">Cytoplasm</keyword>
<dbReference type="PANTHER" id="PTHR34984:SF1">
    <property type="entry name" value="CARBON STORAGE REGULATOR"/>
    <property type="match status" value="1"/>
</dbReference>
<dbReference type="InterPro" id="IPR003751">
    <property type="entry name" value="CsrA"/>
</dbReference>
<comment type="subcellular location">
    <subcellularLocation>
        <location evidence="5">Cytoplasm</location>
    </subcellularLocation>
</comment>
<dbReference type="InterPro" id="IPR036107">
    <property type="entry name" value="CsrA_sf"/>
</dbReference>
<evidence type="ECO:0000256" key="5">
    <source>
        <dbReference type="HAMAP-Rule" id="MF_00167"/>
    </source>
</evidence>
<gene>
    <name evidence="5" type="primary">csrA</name>
    <name evidence="6" type="ORF">EX87_10240</name>
</gene>
<dbReference type="Gene3D" id="2.60.40.4380">
    <property type="entry name" value="Translational regulator CsrA"/>
    <property type="match status" value="1"/>
</dbReference>
<accession>A0A0F7EHC1</accession>
<keyword evidence="2 5" id="KW-0678">Repressor</keyword>
<dbReference type="GO" id="GO:0005829">
    <property type="term" value="C:cytosol"/>
    <property type="evidence" value="ECO:0007669"/>
    <property type="project" value="TreeGrafter"/>
</dbReference>
<dbReference type="EMBL" id="CP011074">
    <property type="protein sequence ID" value="AKF93979.1"/>
    <property type="molecule type" value="Genomic_DNA"/>
</dbReference>
<keyword evidence="4 5" id="KW-0694">RNA-binding</keyword>
<keyword evidence="3 5" id="KW-0810">Translation regulation</keyword>
<comment type="function">
    <text evidence="5">A translational regulator that binds mRNA to regulate translation initiation and/or mRNA stability. Usually binds in the 5'-UTR at or near the Shine-Dalgarno sequence preventing ribosome-binding, thus repressing translation. Its main target seems to be the major flagellin gene, while its function is anatagonized by FliW.</text>
</comment>
<reference evidence="6" key="1">
    <citation type="submission" date="2015-03" db="EMBL/GenBank/DDBJ databases">
        <title>MIGS Cultured Bacterial/Archaeal sample from Brevibacillus laterosporus.</title>
        <authorList>
            <person name="Zeng D."/>
            <person name="Zhu L."/>
            <person name="Dong G."/>
            <person name="Ye W."/>
            <person name="Ren D."/>
            <person name="Wu L."/>
            <person name="Xu J."/>
            <person name="Li G."/>
            <person name="Guo L."/>
        </authorList>
    </citation>
    <scope>NUCLEOTIDE SEQUENCE</scope>
    <source>
        <strain evidence="6">B9</strain>
    </source>
</reference>
<evidence type="ECO:0000313" key="6">
    <source>
        <dbReference type="EMBL" id="AKF93979.1"/>
    </source>
</evidence>
<dbReference type="GO" id="GO:1902208">
    <property type="term" value="P:regulation of bacterial-type flagellum assembly"/>
    <property type="evidence" value="ECO:0007669"/>
    <property type="project" value="UniProtKB-UniRule"/>
</dbReference>
<evidence type="ECO:0000256" key="1">
    <source>
        <dbReference type="ARBA" id="ARBA00022490"/>
    </source>
</evidence>
<comment type="subunit">
    <text evidence="5">Homodimer; the beta-strands of each monomer intercalate to form a hydrophobic core, while the alpha-helices form wings that extend away from the core.</text>
</comment>
<organism evidence="6">
    <name type="scientific">Brevibacillus laterosporus</name>
    <name type="common">Bacillus laterosporus</name>
    <dbReference type="NCBI Taxonomy" id="1465"/>
    <lineage>
        <taxon>Bacteria</taxon>
        <taxon>Bacillati</taxon>
        <taxon>Bacillota</taxon>
        <taxon>Bacilli</taxon>
        <taxon>Bacillales</taxon>
        <taxon>Paenibacillaceae</taxon>
        <taxon>Brevibacillus</taxon>
    </lineage>
</organism>
<evidence type="ECO:0000256" key="3">
    <source>
        <dbReference type="ARBA" id="ARBA00022845"/>
    </source>
</evidence>
<evidence type="ECO:0000256" key="4">
    <source>
        <dbReference type="ARBA" id="ARBA00022884"/>
    </source>
</evidence>
<dbReference type="GO" id="GO:0044781">
    <property type="term" value="P:bacterial-type flagellum organization"/>
    <property type="evidence" value="ECO:0007669"/>
    <property type="project" value="UniProtKB-KW"/>
</dbReference>
<dbReference type="NCBIfam" id="TIGR00202">
    <property type="entry name" value="csrA"/>
    <property type="match status" value="1"/>
</dbReference>
<dbReference type="NCBIfam" id="NF002469">
    <property type="entry name" value="PRK01712.1"/>
    <property type="match status" value="1"/>
</dbReference>
<proteinExistence type="inferred from homology"/>
<keyword evidence="5" id="KW-1005">Bacterial flagellum biogenesis</keyword>
<dbReference type="SUPFAM" id="SSF117130">
    <property type="entry name" value="CsrA-like"/>
    <property type="match status" value="1"/>
</dbReference>
<protein>
    <recommendedName>
        <fullName evidence="5">Translational regulator CsrA</fullName>
    </recommendedName>
</protein>
<dbReference type="PANTHER" id="PTHR34984">
    <property type="entry name" value="CARBON STORAGE REGULATOR"/>
    <property type="match status" value="1"/>
</dbReference>
<comment type="similarity">
    <text evidence="5">Belongs to the CsrA/RsmA family.</text>
</comment>
<dbReference type="GO" id="GO:0045947">
    <property type="term" value="P:negative regulation of translational initiation"/>
    <property type="evidence" value="ECO:0007669"/>
    <property type="project" value="UniProtKB-UniRule"/>
</dbReference>
<dbReference type="RefSeq" id="WP_031412969.1">
    <property type="nucleotide sequence ID" value="NZ_CP011074.1"/>
</dbReference>
<dbReference type="Pfam" id="PF02599">
    <property type="entry name" value="CsrA"/>
    <property type="match status" value="1"/>
</dbReference>
<dbReference type="GO" id="GO:0048027">
    <property type="term" value="F:mRNA 5'-UTR binding"/>
    <property type="evidence" value="ECO:0007669"/>
    <property type="project" value="UniProtKB-UniRule"/>
</dbReference>
<name>A0A0F7EHC1_BRELA</name>
<dbReference type="GO" id="GO:0006109">
    <property type="term" value="P:regulation of carbohydrate metabolic process"/>
    <property type="evidence" value="ECO:0007669"/>
    <property type="project" value="InterPro"/>
</dbReference>
<dbReference type="GO" id="GO:0006402">
    <property type="term" value="P:mRNA catabolic process"/>
    <property type="evidence" value="ECO:0007669"/>
    <property type="project" value="InterPro"/>
</dbReference>
<sequence length="81" mass="9331">MLVLARKKNESIMIGDQIEIKVIAVEKDFVRIGISAPRDINVHRKEVYVAIQEENQLAVQTKVDWAQLAQWLGTEKKLEDE</sequence>
<evidence type="ECO:0000256" key="2">
    <source>
        <dbReference type="ARBA" id="ARBA00022491"/>
    </source>
</evidence>
<dbReference type="AlphaFoldDB" id="A0A0F7EHC1"/>
<dbReference type="HAMAP" id="MF_00167">
    <property type="entry name" value="CsrA"/>
    <property type="match status" value="1"/>
</dbReference>